<proteinExistence type="predicted"/>
<organism evidence="1 2">
    <name type="scientific">Acetobacterium fimetarium</name>
    <dbReference type="NCBI Taxonomy" id="52691"/>
    <lineage>
        <taxon>Bacteria</taxon>
        <taxon>Bacillati</taxon>
        <taxon>Bacillota</taxon>
        <taxon>Clostridia</taxon>
        <taxon>Eubacteriales</taxon>
        <taxon>Eubacteriaceae</taxon>
        <taxon>Acetobacterium</taxon>
    </lineage>
</organism>
<dbReference type="InterPro" id="IPR021321">
    <property type="entry name" value="DUF2922"/>
</dbReference>
<dbReference type="Pfam" id="PF11148">
    <property type="entry name" value="DUF2922"/>
    <property type="match status" value="1"/>
</dbReference>
<sequence length="74" mass="8201">MTSYKITMVFKTSDNKNHTMTINDVRPAVTQAEANAAMDAILAADIFRPNGQTLVSKVDCKKQDTTETDFYDAP</sequence>
<name>A0ABR6WUN8_9FIRM</name>
<evidence type="ECO:0000313" key="1">
    <source>
        <dbReference type="EMBL" id="MBC3803924.1"/>
    </source>
</evidence>
<protein>
    <submittedName>
        <fullName evidence="1">DUF2922 family protein</fullName>
    </submittedName>
</protein>
<dbReference type="Proteomes" id="UP000603234">
    <property type="component" value="Unassembled WGS sequence"/>
</dbReference>
<evidence type="ECO:0000313" key="2">
    <source>
        <dbReference type="Proteomes" id="UP000603234"/>
    </source>
</evidence>
<reference evidence="1 2" key="1">
    <citation type="journal article" date="2020" name="mSystems">
        <title>Defining Genomic and Predicted Metabolic Features of the Acetobacterium Genus.</title>
        <authorList>
            <person name="Ross D.E."/>
            <person name="Marshall C.W."/>
            <person name="Gulliver D."/>
            <person name="May H.D."/>
            <person name="Norman R.S."/>
        </authorList>
    </citation>
    <scope>NUCLEOTIDE SEQUENCE [LARGE SCALE GENOMIC DNA]</scope>
    <source>
        <strain evidence="1 2">DSM 8238</strain>
    </source>
</reference>
<dbReference type="EMBL" id="WJBC01000006">
    <property type="protein sequence ID" value="MBC3803924.1"/>
    <property type="molecule type" value="Genomic_DNA"/>
</dbReference>
<keyword evidence="2" id="KW-1185">Reference proteome</keyword>
<comment type="caution">
    <text evidence="1">The sequence shown here is derived from an EMBL/GenBank/DDBJ whole genome shotgun (WGS) entry which is preliminary data.</text>
</comment>
<gene>
    <name evidence="1" type="ORF">GH808_05670</name>
</gene>
<dbReference type="RefSeq" id="WP_186841814.1">
    <property type="nucleotide sequence ID" value="NZ_WJBC01000006.1"/>
</dbReference>
<accession>A0ABR6WUN8</accession>